<dbReference type="PANTHER" id="PTHR21310">
    <property type="entry name" value="AMINOGLYCOSIDE PHOSPHOTRANSFERASE-RELATED-RELATED"/>
    <property type="match status" value="1"/>
</dbReference>
<evidence type="ECO:0000313" key="2">
    <source>
        <dbReference type="EMBL" id="OWP06545.1"/>
    </source>
</evidence>
<keyword evidence="3" id="KW-1185">Reference proteome</keyword>
<dbReference type="SUPFAM" id="SSF56112">
    <property type="entry name" value="Protein kinase-like (PK-like)"/>
    <property type="match status" value="1"/>
</dbReference>
<dbReference type="STRING" id="503106.A0A218ZGZ1"/>
<organism evidence="2 3">
    <name type="scientific">Diplocarpon coronariae</name>
    <dbReference type="NCBI Taxonomy" id="2795749"/>
    <lineage>
        <taxon>Eukaryota</taxon>
        <taxon>Fungi</taxon>
        <taxon>Dikarya</taxon>
        <taxon>Ascomycota</taxon>
        <taxon>Pezizomycotina</taxon>
        <taxon>Leotiomycetes</taxon>
        <taxon>Helotiales</taxon>
        <taxon>Drepanopezizaceae</taxon>
        <taxon>Diplocarpon</taxon>
    </lineage>
</organism>
<dbReference type="Gene3D" id="3.90.1200.10">
    <property type="match status" value="1"/>
</dbReference>
<evidence type="ECO:0000313" key="3">
    <source>
        <dbReference type="Proteomes" id="UP000242519"/>
    </source>
</evidence>
<dbReference type="EMBL" id="MZNU01000044">
    <property type="protein sequence ID" value="OWP06545.1"/>
    <property type="molecule type" value="Genomic_DNA"/>
</dbReference>
<name>A0A218ZGZ1_9HELO</name>
<evidence type="ECO:0000259" key="1">
    <source>
        <dbReference type="Pfam" id="PF01636"/>
    </source>
</evidence>
<comment type="caution">
    <text evidence="2">The sequence shown here is derived from an EMBL/GenBank/DDBJ whole genome shotgun (WGS) entry which is preliminary data.</text>
</comment>
<dbReference type="Proteomes" id="UP000242519">
    <property type="component" value="Unassembled WGS sequence"/>
</dbReference>
<feature type="domain" description="Aminoglycoside phosphotransferase" evidence="1">
    <location>
        <begin position="206"/>
        <end position="269"/>
    </location>
</feature>
<dbReference type="InParanoid" id="A0A218ZGZ1"/>
<reference evidence="2 3" key="1">
    <citation type="submission" date="2017-04" db="EMBL/GenBank/DDBJ databases">
        <title>Draft genome sequence of Marssonina coronaria NL1: causal agent of apple blotch.</title>
        <authorList>
            <person name="Cheng Q."/>
        </authorList>
    </citation>
    <scope>NUCLEOTIDE SEQUENCE [LARGE SCALE GENOMIC DNA]</scope>
    <source>
        <strain evidence="2 3">NL1</strain>
    </source>
</reference>
<dbReference type="PANTHER" id="PTHR21310:SF59">
    <property type="entry name" value="AMINOGLYCOSIDE PHOSPHOTRANSFERASE DOMAIN-CONTAINING PROTEIN"/>
    <property type="match status" value="1"/>
</dbReference>
<dbReference type="OrthoDB" id="5598852at2759"/>
<sequence>MEKLPGPDAAPHVLSSSPSVWGRGGAGFTIQHDGERVTMTGKDQLQLQASVNSFFLRSSLTAQDLANCYDLVEKLYPDRLVSAASCQGYCSLTLYVGDDMVIQFRPHKYRLDMRITAMAREVYGMYAPETRCMVTLPGSGLIVYSMKRIAGTTFRDFTERQSILALSTCSRAGLCKDLAIFFSKSWARAGTSGFPLGLVGQSMGMRLRSLTKNLPQRFRPVARRALENLHSVRALPWVLTHGDLVAGNIMVDPSSGRLTGLVDWAEAEVLPFGTCFYGLEEMLGEMTTSGFQYRQDATELRLVFWAELEKHIPELGRSRVLEAVKVARDIGVLLWHGIAFDNGAIDRVVQEGRDIEEIYRLDAFLSMGSKL</sequence>
<proteinExistence type="predicted"/>
<dbReference type="InterPro" id="IPR051678">
    <property type="entry name" value="AGP_Transferase"/>
</dbReference>
<accession>A0A218ZGZ1</accession>
<dbReference type="Pfam" id="PF01636">
    <property type="entry name" value="APH"/>
    <property type="match status" value="1"/>
</dbReference>
<gene>
    <name evidence="2" type="ORF">B2J93_1186</name>
</gene>
<dbReference type="InterPro" id="IPR011009">
    <property type="entry name" value="Kinase-like_dom_sf"/>
</dbReference>
<dbReference type="InterPro" id="IPR002575">
    <property type="entry name" value="Aminoglycoside_PTrfase"/>
</dbReference>
<protein>
    <recommendedName>
        <fullName evidence="1">Aminoglycoside phosphotransferase domain-containing protein</fullName>
    </recommendedName>
</protein>
<dbReference type="AlphaFoldDB" id="A0A218ZGZ1"/>